<accession>X1F1G8</accession>
<organism evidence="1">
    <name type="scientific">marine sediment metagenome</name>
    <dbReference type="NCBI Taxonomy" id="412755"/>
    <lineage>
        <taxon>unclassified sequences</taxon>
        <taxon>metagenomes</taxon>
        <taxon>ecological metagenomes</taxon>
    </lineage>
</organism>
<gene>
    <name evidence="1" type="ORF">S03H2_16263</name>
</gene>
<protein>
    <submittedName>
        <fullName evidence="1">Uncharacterized protein</fullName>
    </submittedName>
</protein>
<evidence type="ECO:0000313" key="1">
    <source>
        <dbReference type="EMBL" id="GAH39446.1"/>
    </source>
</evidence>
<proteinExistence type="predicted"/>
<feature type="non-terminal residue" evidence="1">
    <location>
        <position position="1"/>
    </location>
</feature>
<sequence>FYSDMRNQWVIIQLTGRELSLELLFPDDEELATRLLRYPALLWKIENVKRHLSR</sequence>
<dbReference type="AlphaFoldDB" id="X1F1G8"/>
<name>X1F1G8_9ZZZZ</name>
<reference evidence="1" key="1">
    <citation type="journal article" date="2014" name="Front. Microbiol.">
        <title>High frequency of phylogenetically diverse reductive dehalogenase-homologous genes in deep subseafloor sedimentary metagenomes.</title>
        <authorList>
            <person name="Kawai M."/>
            <person name="Futagami T."/>
            <person name="Toyoda A."/>
            <person name="Takaki Y."/>
            <person name="Nishi S."/>
            <person name="Hori S."/>
            <person name="Arai W."/>
            <person name="Tsubouchi T."/>
            <person name="Morono Y."/>
            <person name="Uchiyama I."/>
            <person name="Ito T."/>
            <person name="Fujiyama A."/>
            <person name="Inagaki F."/>
            <person name="Takami H."/>
        </authorList>
    </citation>
    <scope>NUCLEOTIDE SEQUENCE</scope>
    <source>
        <strain evidence="1">Expedition CK06-06</strain>
    </source>
</reference>
<dbReference type="EMBL" id="BARU01008301">
    <property type="protein sequence ID" value="GAH39446.1"/>
    <property type="molecule type" value="Genomic_DNA"/>
</dbReference>
<comment type="caution">
    <text evidence="1">The sequence shown here is derived from an EMBL/GenBank/DDBJ whole genome shotgun (WGS) entry which is preliminary data.</text>
</comment>